<gene>
    <name evidence="1" type="ORF">EDC27_0559</name>
</gene>
<name>A0A3N1VKF8_9BACT</name>
<protein>
    <submittedName>
        <fullName evidence="1">Uncharacterized protein</fullName>
    </submittedName>
</protein>
<dbReference type="EMBL" id="RJVA01000009">
    <property type="protein sequence ID" value="ROR03293.1"/>
    <property type="molecule type" value="Genomic_DNA"/>
</dbReference>
<evidence type="ECO:0000313" key="2">
    <source>
        <dbReference type="Proteomes" id="UP000276223"/>
    </source>
</evidence>
<dbReference type="Proteomes" id="UP000276223">
    <property type="component" value="Unassembled WGS sequence"/>
</dbReference>
<evidence type="ECO:0000313" key="1">
    <source>
        <dbReference type="EMBL" id="ROR03293.1"/>
    </source>
</evidence>
<sequence>MGKKKESKKGLKLSENEKAELSFFMDRLRMQDPQGPSLENCLRSLKQALARREVLAAALLEALSLEGSPVCFRAFCELQGIVRDKRLARIVRQAAYRFRQKGFVQPEPLTLAEKSTPVVLIKAEEVINESFMVVGVKEGLFHYGAFVHARDERQPYGVSLLLGAGLVFHDLVVVPMSRKSFRKLLRQAAEQMESRIHEIPLGHLARLLETMAELGRLPNEKRVHVAKARKLLQPHALQDARPLFVQLWEEKGRTPLRNIEMHDLVDFLTQNVSIIPYESLFPDSLALEAVVHTLRTLQDSVIEVSEHLKRERVLEALRSATRRLLPLTACRLLAKHWEELALWWLMDSNEPNEAEKIFSLAEHVRTVEDSGLSPILNRVVEMACAVFHKFITNDLESDFRRLHEVTIAPEEELVQTSAGLYVPRLVLE</sequence>
<dbReference type="RefSeq" id="WP_123289081.1">
    <property type="nucleotide sequence ID" value="NZ_RJVA01000009.1"/>
</dbReference>
<accession>A0A3N1VKF8</accession>
<reference evidence="1 2" key="1">
    <citation type="submission" date="2018-11" db="EMBL/GenBank/DDBJ databases">
        <title>Genomic Encyclopedia of Type Strains, Phase IV (KMG-IV): sequencing the most valuable type-strain genomes for metagenomic binning, comparative biology and taxonomic classification.</title>
        <authorList>
            <person name="Goeker M."/>
        </authorList>
    </citation>
    <scope>NUCLEOTIDE SEQUENCE [LARGE SCALE GENOMIC DNA]</scope>
    <source>
        <strain evidence="1 2">DSM 22027</strain>
    </source>
</reference>
<keyword evidence="2" id="KW-1185">Reference proteome</keyword>
<comment type="caution">
    <text evidence="1">The sequence shown here is derived from an EMBL/GenBank/DDBJ whole genome shotgun (WGS) entry which is preliminary data.</text>
</comment>
<proteinExistence type="predicted"/>
<dbReference type="OrthoDB" id="5495443at2"/>
<dbReference type="AlphaFoldDB" id="A0A3N1VKF8"/>
<organism evidence="1 2">
    <name type="scientific">Desulfosoma caldarium</name>
    <dbReference type="NCBI Taxonomy" id="610254"/>
    <lineage>
        <taxon>Bacteria</taxon>
        <taxon>Pseudomonadati</taxon>
        <taxon>Thermodesulfobacteriota</taxon>
        <taxon>Syntrophobacteria</taxon>
        <taxon>Syntrophobacterales</taxon>
        <taxon>Syntrophobacteraceae</taxon>
        <taxon>Desulfosoma</taxon>
    </lineage>
</organism>